<organism evidence="3 4">
    <name type="scientific">Knufia fluminis</name>
    <dbReference type="NCBI Taxonomy" id="191047"/>
    <lineage>
        <taxon>Eukaryota</taxon>
        <taxon>Fungi</taxon>
        <taxon>Dikarya</taxon>
        <taxon>Ascomycota</taxon>
        <taxon>Pezizomycotina</taxon>
        <taxon>Eurotiomycetes</taxon>
        <taxon>Chaetothyriomycetidae</taxon>
        <taxon>Chaetothyriales</taxon>
        <taxon>Trichomeriaceae</taxon>
        <taxon>Knufia</taxon>
    </lineage>
</organism>
<evidence type="ECO:0000256" key="2">
    <source>
        <dbReference type="SAM" id="SignalP"/>
    </source>
</evidence>
<feature type="chain" id="PRO_5042866837" evidence="2">
    <location>
        <begin position="19"/>
        <end position="102"/>
    </location>
</feature>
<comment type="caution">
    <text evidence="3">The sequence shown here is derived from an EMBL/GenBank/DDBJ whole genome shotgun (WGS) entry which is preliminary data.</text>
</comment>
<evidence type="ECO:0000256" key="1">
    <source>
        <dbReference type="SAM" id="MobiDB-lite"/>
    </source>
</evidence>
<protein>
    <submittedName>
        <fullName evidence="3">Uncharacterized protein</fullName>
    </submittedName>
</protein>
<dbReference type="Proteomes" id="UP001316803">
    <property type="component" value="Unassembled WGS sequence"/>
</dbReference>
<feature type="region of interest" description="Disordered" evidence="1">
    <location>
        <begin position="83"/>
        <end position="102"/>
    </location>
</feature>
<proteinExistence type="predicted"/>
<name>A0AAN8I1V5_9EURO</name>
<accession>A0AAN8I1V5</accession>
<evidence type="ECO:0000313" key="4">
    <source>
        <dbReference type="Proteomes" id="UP001316803"/>
    </source>
</evidence>
<sequence>MKLSLLTYTLLSASATLARPVTSTSTSTTHDHTSLPTSAIAETHTTMSTATTPLPVQRAVGWSDCLDNFDTIEACFKHHGWKYEPGPPSEDLPVHYGSSWTR</sequence>
<feature type="signal peptide" evidence="2">
    <location>
        <begin position="1"/>
        <end position="18"/>
    </location>
</feature>
<dbReference type="AlphaFoldDB" id="A0AAN8I1V5"/>
<feature type="region of interest" description="Disordered" evidence="1">
    <location>
        <begin position="19"/>
        <end position="49"/>
    </location>
</feature>
<keyword evidence="2" id="KW-0732">Signal</keyword>
<keyword evidence="4" id="KW-1185">Reference proteome</keyword>
<dbReference type="EMBL" id="JAKLMC020000030">
    <property type="protein sequence ID" value="KAK5950042.1"/>
    <property type="molecule type" value="Genomic_DNA"/>
</dbReference>
<reference evidence="3 4" key="1">
    <citation type="submission" date="2022-12" db="EMBL/GenBank/DDBJ databases">
        <title>Genomic features and morphological characterization of a novel Knufia sp. strain isolated from spacecraft assembly facility.</title>
        <authorList>
            <person name="Teixeira M."/>
            <person name="Chander A.M."/>
            <person name="Stajich J.E."/>
            <person name="Venkateswaran K."/>
        </authorList>
    </citation>
    <scope>NUCLEOTIDE SEQUENCE [LARGE SCALE GENOMIC DNA]</scope>
    <source>
        <strain evidence="3 4">FJI-L2-BK-P2</strain>
    </source>
</reference>
<evidence type="ECO:0000313" key="3">
    <source>
        <dbReference type="EMBL" id="KAK5950042.1"/>
    </source>
</evidence>
<gene>
    <name evidence="3" type="ORF">OHC33_009003</name>
</gene>